<organism evidence="4 5">
    <name type="scientific">Candidatus Micrarchaeum acidiphilum ARMAN-2</name>
    <dbReference type="NCBI Taxonomy" id="425595"/>
    <lineage>
        <taxon>Archaea</taxon>
        <taxon>Candidatus Micrarchaeota</taxon>
        <taxon>Candidatus Micrarchaeia</taxon>
        <taxon>Candidatus Micrarchaeales</taxon>
        <taxon>Candidatus Micrarchaeaceae</taxon>
        <taxon>Candidatus Micrarchaeum</taxon>
    </lineage>
</organism>
<dbReference type="Gene3D" id="3.90.79.10">
    <property type="entry name" value="Nucleoside Triphosphate Pyrophosphohydrolase"/>
    <property type="match status" value="1"/>
</dbReference>
<dbReference type="EMBL" id="GG697234">
    <property type="protein sequence ID" value="EET90567.1"/>
    <property type="molecule type" value="Genomic_DNA"/>
</dbReference>
<name>C7DG00_MICA2</name>
<keyword evidence="2 4" id="KW-0378">Hydrolase</keyword>
<dbReference type="PANTHER" id="PTHR43046">
    <property type="entry name" value="GDP-MANNOSE MANNOSYL HYDROLASE"/>
    <property type="match status" value="1"/>
</dbReference>
<dbReference type="Pfam" id="PF00293">
    <property type="entry name" value="NUDIX"/>
    <property type="match status" value="1"/>
</dbReference>
<dbReference type="PROSITE" id="PS00893">
    <property type="entry name" value="NUDIX_BOX"/>
    <property type="match status" value="1"/>
</dbReference>
<dbReference type="PANTHER" id="PTHR43046:SF14">
    <property type="entry name" value="MUTT_NUDIX FAMILY PROTEIN"/>
    <property type="match status" value="1"/>
</dbReference>
<evidence type="ECO:0000313" key="5">
    <source>
        <dbReference type="Proteomes" id="UP000332487"/>
    </source>
</evidence>
<accession>C7DG00</accession>
<dbReference type="InterPro" id="IPR020084">
    <property type="entry name" value="NUDIX_hydrolase_CS"/>
</dbReference>
<proteinExistence type="predicted"/>
<reference evidence="4 5" key="2">
    <citation type="journal article" date="2010" name="Proc. Natl. Acad. Sci. U.S.A.">
        <title>Enigmatic, ultrasmall, uncultivated Archaea.</title>
        <authorList>
            <person name="Baker B.J."/>
            <person name="Comolli L.R."/>
            <person name="Dick G.J."/>
            <person name="Hauser L.J."/>
            <person name="Hyatt D."/>
            <person name="Dill B.D."/>
            <person name="Land M.L."/>
            <person name="Verberkmoes N.C."/>
            <person name="Hettich R.L."/>
            <person name="Banfield J.F."/>
        </authorList>
    </citation>
    <scope>NUCLEOTIDE SEQUENCE [LARGE SCALE GENOMIC DNA]</scope>
    <source>
        <strain evidence="4">ARMAN-2</strain>
    </source>
</reference>
<evidence type="ECO:0000259" key="3">
    <source>
        <dbReference type="PROSITE" id="PS51462"/>
    </source>
</evidence>
<keyword evidence="5" id="KW-1185">Reference proteome</keyword>
<dbReference type="InterPro" id="IPR000086">
    <property type="entry name" value="NUDIX_hydrolase_dom"/>
</dbReference>
<dbReference type="GO" id="GO:0016787">
    <property type="term" value="F:hydrolase activity"/>
    <property type="evidence" value="ECO:0007669"/>
    <property type="project" value="UniProtKB-KW"/>
</dbReference>
<dbReference type="InterPro" id="IPR015797">
    <property type="entry name" value="NUDIX_hydrolase-like_dom_sf"/>
</dbReference>
<evidence type="ECO:0000256" key="1">
    <source>
        <dbReference type="ARBA" id="ARBA00001946"/>
    </source>
</evidence>
<evidence type="ECO:0000256" key="2">
    <source>
        <dbReference type="ARBA" id="ARBA00022801"/>
    </source>
</evidence>
<evidence type="ECO:0000313" key="4">
    <source>
        <dbReference type="EMBL" id="EET90567.1"/>
    </source>
</evidence>
<dbReference type="Proteomes" id="UP000332487">
    <property type="component" value="Unassembled WGS sequence"/>
</dbReference>
<protein>
    <submittedName>
        <fullName evidence="4">NUDIX hydrolase</fullName>
    </submittedName>
</protein>
<dbReference type="PROSITE" id="PS51462">
    <property type="entry name" value="NUDIX"/>
    <property type="match status" value="1"/>
</dbReference>
<comment type="cofactor">
    <cofactor evidence="1">
        <name>Mg(2+)</name>
        <dbReference type="ChEBI" id="CHEBI:18420"/>
    </cofactor>
</comment>
<sequence>MGGIDKGHVGAYVCVFNEDFSEMLLLWRKKEKRDGIEIKGWGNAGGTVESNETPIQACVREVREETGIALKPEGLVPVGLKKAPDASASKWSIYFFAAPIDGRTDIKLNPESRGYGWFGRDELPEGTLDTKEEILGWWSLAERAFKISKL</sequence>
<dbReference type="AlphaFoldDB" id="C7DG00"/>
<dbReference type="CDD" id="cd02883">
    <property type="entry name" value="NUDIX_Hydrolase"/>
    <property type="match status" value="1"/>
</dbReference>
<feature type="domain" description="Nudix hydrolase" evidence="3">
    <location>
        <begin position="6"/>
        <end position="140"/>
    </location>
</feature>
<dbReference type="SUPFAM" id="SSF55811">
    <property type="entry name" value="Nudix"/>
    <property type="match status" value="1"/>
</dbReference>
<reference evidence="4 5" key="1">
    <citation type="journal article" date="2009" name="Genome Biol.">
        <title>Community-wide analysis of microbial genome sequence signatures.</title>
        <authorList>
            <person name="Dick G.J."/>
            <person name="Andersson A.F."/>
            <person name="Baker B.J."/>
            <person name="Simmons S.L."/>
            <person name="Thomas B.C."/>
            <person name="Yelton A.P."/>
            <person name="Banfield J.F."/>
        </authorList>
    </citation>
    <scope>NUCLEOTIDE SEQUENCE [LARGE SCALE GENOMIC DNA]</scope>
    <source>
        <strain evidence="4">ARMAN-2</strain>
    </source>
</reference>
<gene>
    <name evidence="4" type="ORF">UNLARM2_0008</name>
</gene>